<accession>A0A840DDN4</accession>
<dbReference type="GeneID" id="83727837"/>
<organism evidence="3 7">
    <name type="scientific">Salinibacter ruber</name>
    <dbReference type="NCBI Taxonomy" id="146919"/>
    <lineage>
        <taxon>Bacteria</taxon>
        <taxon>Pseudomonadati</taxon>
        <taxon>Rhodothermota</taxon>
        <taxon>Rhodothermia</taxon>
        <taxon>Rhodothermales</taxon>
        <taxon>Salinibacteraceae</taxon>
        <taxon>Salinibacter</taxon>
    </lineage>
</organism>
<evidence type="ECO:0000256" key="1">
    <source>
        <dbReference type="SAM" id="Phobius"/>
    </source>
</evidence>
<gene>
    <name evidence="3" type="ORF">GGP61_001956</name>
    <name evidence="2" type="ORF">GGP71_002483</name>
    <name evidence="4" type="ORF">GGP82_001566</name>
    <name evidence="6" type="ORF">GGP99_000146</name>
    <name evidence="5" type="ORF">GGQ01_001871</name>
</gene>
<keyword evidence="1" id="KW-1133">Transmembrane helix</keyword>
<sequence length="104" mass="11357">MTTGLWLGLGGGVATVGLHVLARMLTHYAALRASDRETFLIIELGGLGGRMGLVFVVMIVVLLYAPVHVPTYVGTLLGLLFVSIAFEIWMIVRRMRQDGLMARD</sequence>
<dbReference type="Proteomes" id="UP001155110">
    <property type="component" value="Unassembled WGS sequence"/>
</dbReference>
<evidence type="ECO:0000313" key="2">
    <source>
        <dbReference type="EMBL" id="MCS3678544.1"/>
    </source>
</evidence>
<dbReference type="EMBL" id="JANUAU010000008">
    <property type="protein sequence ID" value="MCS3678544.1"/>
    <property type="molecule type" value="Genomic_DNA"/>
</dbReference>
<comment type="caution">
    <text evidence="3">The sequence shown here is derived from an EMBL/GenBank/DDBJ whole genome shotgun (WGS) entry which is preliminary data.</text>
</comment>
<proteinExistence type="predicted"/>
<dbReference type="Proteomes" id="UP001155034">
    <property type="component" value="Unassembled WGS sequence"/>
</dbReference>
<dbReference type="EMBL" id="JANUAE010000006">
    <property type="protein sequence ID" value="MCS3710346.1"/>
    <property type="molecule type" value="Genomic_DNA"/>
</dbReference>
<dbReference type="Proteomes" id="UP001155027">
    <property type="component" value="Unassembled WGS sequence"/>
</dbReference>
<evidence type="ECO:0000313" key="3">
    <source>
        <dbReference type="EMBL" id="MCS3710346.1"/>
    </source>
</evidence>
<dbReference type="Proteomes" id="UP001155057">
    <property type="component" value="Unassembled WGS sequence"/>
</dbReference>
<keyword evidence="1" id="KW-0472">Membrane</keyword>
<dbReference type="RefSeq" id="WP_013061508.1">
    <property type="nucleotide sequence ID" value="NZ_CALTRY010000021.1"/>
</dbReference>
<dbReference type="Proteomes" id="UP001155040">
    <property type="component" value="Unassembled WGS sequence"/>
</dbReference>
<evidence type="ECO:0000313" key="5">
    <source>
        <dbReference type="EMBL" id="MCS4036801.1"/>
    </source>
</evidence>
<dbReference type="EMBL" id="JANTZM010000001">
    <property type="protein sequence ID" value="MCS4156215.1"/>
    <property type="molecule type" value="Genomic_DNA"/>
</dbReference>
<protein>
    <submittedName>
        <fullName evidence="3">Uncharacterized membrane protein YobD (UPF0266 family)</fullName>
    </submittedName>
</protein>
<evidence type="ECO:0000313" key="7">
    <source>
        <dbReference type="Proteomes" id="UP001155057"/>
    </source>
</evidence>
<dbReference type="AlphaFoldDB" id="A0A840DDN4"/>
<name>A0A840DDN4_9BACT</name>
<evidence type="ECO:0000313" key="6">
    <source>
        <dbReference type="EMBL" id="MCS4156215.1"/>
    </source>
</evidence>
<feature type="transmembrane region" description="Helical" evidence="1">
    <location>
        <begin position="71"/>
        <end position="92"/>
    </location>
</feature>
<dbReference type="EMBL" id="JANUBF010000011">
    <property type="protein sequence ID" value="MCS4036801.1"/>
    <property type="molecule type" value="Genomic_DNA"/>
</dbReference>
<reference evidence="3" key="1">
    <citation type="submission" date="2022-08" db="EMBL/GenBank/DDBJ databases">
        <title>Genomic Encyclopedia of Type Strains, Phase V (KMG-V): Genome sequencing to study the core and pangenomes of soil and plant-associated prokaryotes.</title>
        <authorList>
            <person name="Whitman W."/>
        </authorList>
    </citation>
    <scope>NUCLEOTIDE SEQUENCE</scope>
    <source>
        <strain evidence="2">0</strain>
        <strain evidence="4">SP2016B</strain>
        <strain evidence="6">SP3002</strain>
        <strain evidence="5">SP3012</strain>
        <strain evidence="3">SP3049</strain>
    </source>
</reference>
<keyword evidence="1" id="KW-0812">Transmembrane</keyword>
<feature type="transmembrane region" description="Helical" evidence="1">
    <location>
        <begin position="38"/>
        <end position="65"/>
    </location>
</feature>
<feature type="transmembrane region" description="Helical" evidence="1">
    <location>
        <begin position="6"/>
        <end position="26"/>
    </location>
</feature>
<dbReference type="EMBL" id="JANTYZ010000003">
    <property type="protein sequence ID" value="MCS3865017.1"/>
    <property type="molecule type" value="Genomic_DNA"/>
</dbReference>
<evidence type="ECO:0000313" key="4">
    <source>
        <dbReference type="EMBL" id="MCS3865017.1"/>
    </source>
</evidence>